<proteinExistence type="predicted"/>
<evidence type="ECO:0000313" key="3">
    <source>
        <dbReference type="Proteomes" id="UP001516351"/>
    </source>
</evidence>
<reference evidence="2 3" key="1">
    <citation type="submission" date="2020-06" db="EMBL/GenBank/DDBJ databases">
        <title>Synonyms of Asaia species.</title>
        <authorList>
            <person name="Sombolestani A."/>
        </authorList>
    </citation>
    <scope>NUCLEOTIDE SEQUENCE [LARGE SCALE GENOMIC DNA]</scope>
    <source>
        <strain evidence="2 3">LMG 27047</strain>
    </source>
</reference>
<dbReference type="RefSeq" id="WP_373316787.1">
    <property type="nucleotide sequence ID" value="NZ_JABXXV010000003.1"/>
</dbReference>
<accession>A0ABX2P4K1</accession>
<protein>
    <recommendedName>
        <fullName evidence="1">Immunity protein 45 domain-containing protein</fullName>
    </recommendedName>
</protein>
<dbReference type="Pfam" id="PF15572">
    <property type="entry name" value="Imm45"/>
    <property type="match status" value="1"/>
</dbReference>
<feature type="domain" description="Immunity protein 45" evidence="1">
    <location>
        <begin position="12"/>
        <end position="98"/>
    </location>
</feature>
<comment type="caution">
    <text evidence="2">The sequence shown here is derived from an EMBL/GenBank/DDBJ whole genome shotgun (WGS) entry which is preliminary data.</text>
</comment>
<evidence type="ECO:0000313" key="2">
    <source>
        <dbReference type="EMBL" id="NVN46578.1"/>
    </source>
</evidence>
<sequence>MNNFTKITLLKRDFVSSGCVFRLPARYPYEFIVDFMLCRVPASDSYFGLIVTTGYKAGIIFQLLPAECLHDSAAVSLFWIKDNWNKWIYEDCSIDEVLFSEGYLAEPDQGTSEG</sequence>
<name>A0ABX2P4K1_9PROT</name>
<dbReference type="EMBL" id="JABXXV010000003">
    <property type="protein sequence ID" value="NVN46578.1"/>
    <property type="molecule type" value="Genomic_DNA"/>
</dbReference>
<keyword evidence="3" id="KW-1185">Reference proteome</keyword>
<evidence type="ECO:0000259" key="1">
    <source>
        <dbReference type="Pfam" id="PF15572"/>
    </source>
</evidence>
<dbReference type="Proteomes" id="UP001516351">
    <property type="component" value="Unassembled WGS sequence"/>
</dbReference>
<dbReference type="InterPro" id="IPR029077">
    <property type="entry name" value="Imm45"/>
</dbReference>
<organism evidence="2 3">
    <name type="scientific">Asaia spathodeae</name>
    <dbReference type="NCBI Taxonomy" id="657016"/>
    <lineage>
        <taxon>Bacteria</taxon>
        <taxon>Pseudomonadati</taxon>
        <taxon>Pseudomonadota</taxon>
        <taxon>Alphaproteobacteria</taxon>
        <taxon>Acetobacterales</taxon>
        <taxon>Acetobacteraceae</taxon>
        <taxon>Asaia</taxon>
    </lineage>
</organism>
<gene>
    <name evidence="2" type="ORF">HW542_07100</name>
</gene>